<accession>A0A1M5YMY2</accession>
<evidence type="ECO:0000259" key="1">
    <source>
        <dbReference type="Pfam" id="PF19580"/>
    </source>
</evidence>
<protein>
    <submittedName>
        <fullName evidence="3">Endonuclease/Exonuclease/phosphatase family</fullName>
    </submittedName>
</protein>
<evidence type="ECO:0000313" key="5">
    <source>
        <dbReference type="Proteomes" id="UP000290037"/>
    </source>
</evidence>
<dbReference type="AlphaFoldDB" id="A0A1M5YMY2"/>
<dbReference type="InterPro" id="IPR005135">
    <property type="entry name" value="Endo/exonuclease/phosphatase"/>
</dbReference>
<dbReference type="PANTHER" id="PTHR42834">
    <property type="entry name" value="ENDONUCLEASE/EXONUCLEASE/PHOSPHATASE FAMILY PROTEIN (AFU_ORTHOLOGUE AFUA_3G09210)"/>
    <property type="match status" value="1"/>
</dbReference>
<dbReference type="RefSeq" id="WP_072982963.1">
    <property type="nucleotide sequence ID" value="NZ_FQXT01000004.1"/>
</dbReference>
<keyword evidence="3" id="KW-0378">Hydrolase</keyword>
<proteinExistence type="predicted"/>
<dbReference type="GO" id="GO:0004527">
    <property type="term" value="F:exonuclease activity"/>
    <property type="evidence" value="ECO:0007669"/>
    <property type="project" value="UniProtKB-KW"/>
</dbReference>
<keyword evidence="3" id="KW-0540">Nuclease</keyword>
<keyword evidence="3" id="KW-0269">Exonuclease</keyword>
<evidence type="ECO:0000313" key="4">
    <source>
        <dbReference type="Proteomes" id="UP000184240"/>
    </source>
</evidence>
<reference evidence="3" key="2">
    <citation type="submission" date="2016-11" db="EMBL/GenBank/DDBJ databases">
        <authorList>
            <person name="Jaros S."/>
            <person name="Januszkiewicz K."/>
            <person name="Wedrychowicz H."/>
        </authorList>
    </citation>
    <scope>NUCLEOTIDE SEQUENCE [LARGE SCALE GENOMIC DNA]</scope>
    <source>
        <strain evidence="3">DSM 19859</strain>
    </source>
</reference>
<dbReference type="EMBL" id="FQXT01000004">
    <property type="protein sequence ID" value="SHI13331.1"/>
    <property type="molecule type" value="Genomic_DNA"/>
</dbReference>
<dbReference type="Gene3D" id="3.60.10.10">
    <property type="entry name" value="Endonuclease/exonuclease/phosphatase"/>
    <property type="match status" value="1"/>
</dbReference>
<reference evidence="2 5" key="3">
    <citation type="submission" date="2018-07" db="EMBL/GenBank/DDBJ databases">
        <title>Leeuwenhoekiella genomics.</title>
        <authorList>
            <person name="Tahon G."/>
            <person name="Willems A."/>
        </authorList>
    </citation>
    <scope>NUCLEOTIDE SEQUENCE [LARGE SCALE GENOMIC DNA]</scope>
    <source>
        <strain evidence="2 5">LMG 24856</strain>
    </source>
</reference>
<dbReference type="STRING" id="573501.SAMN04487999_2153"/>
<keyword evidence="3" id="KW-0255">Endonuclease</keyword>
<dbReference type="PANTHER" id="PTHR42834:SF1">
    <property type="entry name" value="ENDONUCLEASE_EXONUCLEASE_PHOSPHATASE FAMILY PROTEIN (AFU_ORTHOLOGUE AFUA_3G09210)"/>
    <property type="match status" value="1"/>
</dbReference>
<dbReference type="SUPFAM" id="SSF56219">
    <property type="entry name" value="DNase I-like"/>
    <property type="match status" value="1"/>
</dbReference>
<reference evidence="4" key="1">
    <citation type="submission" date="2016-11" db="EMBL/GenBank/DDBJ databases">
        <authorList>
            <person name="Varghese N."/>
            <person name="Submissions S."/>
        </authorList>
    </citation>
    <scope>NUCLEOTIDE SEQUENCE [LARGE SCALE GENOMIC DNA]</scope>
    <source>
        <strain evidence="4">DSM 19859</strain>
    </source>
</reference>
<organism evidence="3 4">
    <name type="scientific">Leeuwenhoekiella palythoae</name>
    <dbReference type="NCBI Taxonomy" id="573501"/>
    <lineage>
        <taxon>Bacteria</taxon>
        <taxon>Pseudomonadati</taxon>
        <taxon>Bacteroidota</taxon>
        <taxon>Flavobacteriia</taxon>
        <taxon>Flavobacteriales</taxon>
        <taxon>Flavobacteriaceae</taxon>
        <taxon>Leeuwenhoekiella</taxon>
    </lineage>
</organism>
<evidence type="ECO:0000313" key="3">
    <source>
        <dbReference type="EMBL" id="SHI13331.1"/>
    </source>
</evidence>
<dbReference type="Pfam" id="PF19580">
    <property type="entry name" value="Exo_endo_phos_3"/>
    <property type="match status" value="1"/>
</dbReference>
<dbReference type="InterPro" id="IPR036691">
    <property type="entry name" value="Endo/exonu/phosph_ase_sf"/>
</dbReference>
<feature type="domain" description="Endonuclease/exonuclease/phosphatase" evidence="1">
    <location>
        <begin position="32"/>
        <end position="347"/>
    </location>
</feature>
<dbReference type="Proteomes" id="UP000290037">
    <property type="component" value="Unassembled WGS sequence"/>
</dbReference>
<dbReference type="GO" id="GO:0004519">
    <property type="term" value="F:endonuclease activity"/>
    <property type="evidence" value="ECO:0007669"/>
    <property type="project" value="UniProtKB-KW"/>
</dbReference>
<dbReference type="EMBL" id="QOVN01000003">
    <property type="protein sequence ID" value="RXG29331.1"/>
    <property type="molecule type" value="Genomic_DNA"/>
</dbReference>
<dbReference type="Proteomes" id="UP000184240">
    <property type="component" value="Unassembled WGS sequence"/>
</dbReference>
<keyword evidence="5" id="KW-1185">Reference proteome</keyword>
<evidence type="ECO:0000313" key="2">
    <source>
        <dbReference type="EMBL" id="RXG29331.1"/>
    </source>
</evidence>
<name>A0A1M5YMY2_9FLAO</name>
<gene>
    <name evidence="2" type="ORF">DSM01_1429</name>
    <name evidence="3" type="ORF">SAMN04487999_2153</name>
</gene>
<sequence length="352" mass="40456">MRNIRLSVLVVCFFIPFLCVFGQEVQQYQMLTLAFYNLENLFDTENDPITYDDDRTPDGKDRWTQEIYTDKLAKMAEVIAQIGPEEAQGPPAILGVAEIENLKVLQELTGQEVLRSAHYGIVHYDSPDRRGIDVGLLYNTQVFQVINSKVFELELYDTEREDKRIYTRDQLLVTGNLAGERMHVIVNHWPSRSGGEARTRPRRMAAAALNKKIMDSILSQEPYAKIVSMGDLNDDPKDKSLKKVLKTKARVEAVGLREIYNPMERMAKRGQGTLAYRDSWNLFDQILLSAAWLSKDYETFQFYKAGIFNKRFLQTPEGPYKGYPFRSFANGNYTGGYSDHFPVYIALIRKTD</sequence>